<dbReference type="GO" id="GO:0009014">
    <property type="term" value="F:succinyl-diaminopimelate desuccinylase activity"/>
    <property type="evidence" value="ECO:0007669"/>
    <property type="project" value="UniProtKB-EC"/>
</dbReference>
<dbReference type="Gene3D" id="3.30.70.360">
    <property type="match status" value="1"/>
</dbReference>
<dbReference type="EMBL" id="UAVY01000004">
    <property type="protein sequence ID" value="SQB28368.1"/>
    <property type="molecule type" value="Genomic_DNA"/>
</dbReference>
<dbReference type="EC" id="3.5.1.18" evidence="2"/>
<evidence type="ECO:0000313" key="2">
    <source>
        <dbReference type="EMBL" id="SQB28368.1"/>
    </source>
</evidence>
<dbReference type="InterPro" id="IPR011650">
    <property type="entry name" value="Peptidase_M20_dimer"/>
</dbReference>
<dbReference type="InterPro" id="IPR036264">
    <property type="entry name" value="Bact_exopeptidase_dim_dom"/>
</dbReference>
<name>A0A2X2VIH5_CITKO</name>
<protein>
    <submittedName>
        <fullName evidence="2">Succinyl-diaminopimelate desuccinylase</fullName>
        <ecNumber evidence="2">3.5.1.18</ecNumber>
    </submittedName>
</protein>
<evidence type="ECO:0000259" key="1">
    <source>
        <dbReference type="Pfam" id="PF07687"/>
    </source>
</evidence>
<sequence>MWSRMARRGSLTCNLTIHGVQGHVAYPHLADNPVHRAAPMLNELVAIEWDQGK</sequence>
<feature type="domain" description="Peptidase M20 dimerisation" evidence="1">
    <location>
        <begin position="6"/>
        <end position="51"/>
    </location>
</feature>
<dbReference type="Proteomes" id="UP000251584">
    <property type="component" value="Unassembled WGS sequence"/>
</dbReference>
<dbReference type="Pfam" id="PF07687">
    <property type="entry name" value="M20_dimer"/>
    <property type="match status" value="1"/>
</dbReference>
<organism evidence="2 3">
    <name type="scientific">Citrobacter koseri</name>
    <name type="common">Citrobacter diversus</name>
    <dbReference type="NCBI Taxonomy" id="545"/>
    <lineage>
        <taxon>Bacteria</taxon>
        <taxon>Pseudomonadati</taxon>
        <taxon>Pseudomonadota</taxon>
        <taxon>Gammaproteobacteria</taxon>
        <taxon>Enterobacterales</taxon>
        <taxon>Enterobacteriaceae</taxon>
        <taxon>Citrobacter</taxon>
    </lineage>
</organism>
<evidence type="ECO:0000313" key="3">
    <source>
        <dbReference type="Proteomes" id="UP000251584"/>
    </source>
</evidence>
<dbReference type="AlphaFoldDB" id="A0A2X2VIH5"/>
<gene>
    <name evidence="2" type="primary">dapE_2</name>
    <name evidence="2" type="ORF">NCTC10786_02305</name>
</gene>
<dbReference type="SUPFAM" id="SSF55031">
    <property type="entry name" value="Bacterial exopeptidase dimerisation domain"/>
    <property type="match status" value="1"/>
</dbReference>
<reference evidence="2 3" key="1">
    <citation type="submission" date="2018-06" db="EMBL/GenBank/DDBJ databases">
        <authorList>
            <consortium name="Pathogen Informatics"/>
            <person name="Doyle S."/>
        </authorList>
    </citation>
    <scope>NUCLEOTIDE SEQUENCE [LARGE SCALE GENOMIC DNA]</scope>
    <source>
        <strain evidence="2 3">NCTC10786</strain>
    </source>
</reference>
<keyword evidence="2" id="KW-0378">Hydrolase</keyword>
<accession>A0A2X2VIH5</accession>
<proteinExistence type="predicted"/>